<keyword evidence="3" id="KW-0813">Transport</keyword>
<comment type="similarity">
    <text evidence="1">Belongs to the leucine-binding protein family.</text>
</comment>
<evidence type="ECO:0000256" key="1">
    <source>
        <dbReference type="ARBA" id="ARBA00010062"/>
    </source>
</evidence>
<dbReference type="CDD" id="cd06339">
    <property type="entry name" value="PBP1_YraM_LppC_lipoprotein-like"/>
    <property type="match status" value="1"/>
</dbReference>
<feature type="signal peptide" evidence="4">
    <location>
        <begin position="1"/>
        <end position="25"/>
    </location>
</feature>
<dbReference type="EMBL" id="SZWE01000001">
    <property type="protein sequence ID" value="MRU15206.1"/>
    <property type="molecule type" value="Genomic_DNA"/>
</dbReference>
<reference evidence="6 7" key="1">
    <citation type="submission" date="2019-05" db="EMBL/GenBank/DDBJ databases">
        <title>Roseovarius bejariae sp. nov., a moderately halophylic bacterium isolated from a saline soil in Rambla Salada (Murcia).</title>
        <authorList>
            <person name="Castro D.J."/>
            <person name="Gomez-Altuve A."/>
            <person name="Reina J.C."/>
            <person name="Rodriguez M."/>
            <person name="Sampedro I."/>
            <person name="Llamas I."/>
            <person name="Martinez-Checa F."/>
        </authorList>
    </citation>
    <scope>NUCLEOTIDE SEQUENCE [LARGE SCALE GENOMIC DNA]</scope>
    <source>
        <strain evidence="6 7">A21</strain>
    </source>
</reference>
<keyword evidence="7" id="KW-1185">Reference proteome</keyword>
<evidence type="ECO:0000256" key="3">
    <source>
        <dbReference type="ARBA" id="ARBA00022970"/>
    </source>
</evidence>
<dbReference type="Proteomes" id="UP000564704">
    <property type="component" value="Unassembled WGS sequence"/>
</dbReference>
<accession>A0A844CVL5</accession>
<dbReference type="InterPro" id="IPR051010">
    <property type="entry name" value="BCAA_transport"/>
</dbReference>
<evidence type="ECO:0000313" key="6">
    <source>
        <dbReference type="EMBL" id="MRU15206.1"/>
    </source>
</evidence>
<feature type="domain" description="Leucine-binding protein" evidence="5">
    <location>
        <begin position="49"/>
        <end position="376"/>
    </location>
</feature>
<dbReference type="PANTHER" id="PTHR30483">
    <property type="entry name" value="LEUCINE-SPECIFIC-BINDING PROTEIN"/>
    <property type="match status" value="1"/>
</dbReference>
<organism evidence="6 7">
    <name type="scientific">Roseovarius bejariae</name>
    <dbReference type="NCBI Taxonomy" id="2576383"/>
    <lineage>
        <taxon>Bacteria</taxon>
        <taxon>Pseudomonadati</taxon>
        <taxon>Pseudomonadota</taxon>
        <taxon>Alphaproteobacteria</taxon>
        <taxon>Rhodobacterales</taxon>
        <taxon>Roseobacteraceae</taxon>
        <taxon>Roseovarius</taxon>
    </lineage>
</organism>
<dbReference type="Pfam" id="PF13458">
    <property type="entry name" value="Peripla_BP_6"/>
    <property type="match status" value="1"/>
</dbReference>
<evidence type="ECO:0000256" key="4">
    <source>
        <dbReference type="SAM" id="SignalP"/>
    </source>
</evidence>
<dbReference type="SUPFAM" id="SSF53822">
    <property type="entry name" value="Periplasmic binding protein-like I"/>
    <property type="match status" value="1"/>
</dbReference>
<dbReference type="RefSeq" id="WP_154150293.1">
    <property type="nucleotide sequence ID" value="NZ_SZWE01000001.1"/>
</dbReference>
<keyword evidence="2 4" id="KW-0732">Signal</keyword>
<feature type="chain" id="PRO_5033048416" evidence="4">
    <location>
        <begin position="26"/>
        <end position="394"/>
    </location>
</feature>
<dbReference type="AlphaFoldDB" id="A0A844CVL5"/>
<keyword evidence="3" id="KW-0029">Amino-acid transport</keyword>
<dbReference type="OrthoDB" id="7210494at2"/>
<comment type="caution">
    <text evidence="6">The sequence shown here is derived from an EMBL/GenBank/DDBJ whole genome shotgun (WGS) entry which is preliminary data.</text>
</comment>
<dbReference type="GO" id="GO:0006865">
    <property type="term" value="P:amino acid transport"/>
    <property type="evidence" value="ECO:0007669"/>
    <property type="project" value="UniProtKB-KW"/>
</dbReference>
<gene>
    <name evidence="6" type="ORF">FDP25_07155</name>
</gene>
<evidence type="ECO:0000259" key="5">
    <source>
        <dbReference type="Pfam" id="PF13458"/>
    </source>
</evidence>
<proteinExistence type="inferred from homology"/>
<dbReference type="Gene3D" id="3.40.50.2300">
    <property type="match status" value="2"/>
</dbReference>
<dbReference type="PANTHER" id="PTHR30483:SF6">
    <property type="entry name" value="PERIPLASMIC BINDING PROTEIN OF ABC TRANSPORTER FOR NATURAL AMINO ACIDS"/>
    <property type="match status" value="1"/>
</dbReference>
<dbReference type="InterPro" id="IPR028082">
    <property type="entry name" value="Peripla_BP_I"/>
</dbReference>
<name>A0A844CVL5_9RHOB</name>
<sequence length="394" mass="40212">MFAVLSPARKALSRLMILFSLVWLAACQPVSLSGPAGGGSAINPSKPVAVALLVPHGATSPQEQTLARDLEAAARLAAADLQGVQIDLRVYGTAGNPAQAQTAARNAVADGARIIVGPLHAESANAAAVAVADKGVNVLAFSNNPTIAGGNLFILGQTFNTTASRLAGFASRQGKKRILAVYSDNLAGQLGRNAIEQAVNASGSQFAGSVGYEFSQQGVASAVPKIRAAAAQSNADAIFMTSNTAGALPLFSQMLPEAGLSPANTQYIGLSRWDVPAQTTSLPGVQGGWFAIPDPQRSAAFKSRFQAANGHTPHVISGLAYDGIAAIGALAKSGSRDALSRARLTQSAGFQGVGGVFRFRADGTNERGLAVATIRDQQVVVLDPAPRGFGGAGF</sequence>
<evidence type="ECO:0000256" key="2">
    <source>
        <dbReference type="ARBA" id="ARBA00022729"/>
    </source>
</evidence>
<evidence type="ECO:0000313" key="7">
    <source>
        <dbReference type="Proteomes" id="UP000564704"/>
    </source>
</evidence>
<dbReference type="InterPro" id="IPR028081">
    <property type="entry name" value="Leu-bd"/>
</dbReference>
<protein>
    <submittedName>
        <fullName evidence="6">Penicillin-binding protein activator</fullName>
    </submittedName>
</protein>